<keyword evidence="2" id="KW-0378">Hydrolase</keyword>
<dbReference type="GeneID" id="5309848"/>
<accession>A6YE95</accession>
<keyword evidence="2" id="KW-0540">Nuclease</keyword>
<evidence type="ECO:0000259" key="1">
    <source>
        <dbReference type="Pfam" id="PF03161"/>
    </source>
</evidence>
<geneLocation type="mitochondrion" evidence="2"/>
<dbReference type="AlphaFoldDB" id="A6YE95"/>
<dbReference type="Pfam" id="PF03161">
    <property type="entry name" value="LAGLIDADG_2"/>
    <property type="match status" value="1"/>
</dbReference>
<keyword evidence="2" id="KW-0496">Mitochondrion</keyword>
<protein>
    <submittedName>
        <fullName evidence="2">Putative site-specific DNA endonuclease</fullName>
    </submittedName>
</protein>
<dbReference type="InterPro" id="IPR004860">
    <property type="entry name" value="LAGLIDADG_dom"/>
</dbReference>
<name>A6YE95_CHLAT</name>
<dbReference type="EMBL" id="EF463011">
    <property type="protein sequence ID" value="ABO15137.1"/>
    <property type="molecule type" value="Genomic_DNA"/>
</dbReference>
<dbReference type="RefSeq" id="YP_001315107.1">
    <property type="nucleotide sequence ID" value="NC_009630.1"/>
</dbReference>
<organism evidence="2">
    <name type="scientific">Chlorokybus atmophyticus</name>
    <name type="common">Soil alga</name>
    <dbReference type="NCBI Taxonomy" id="3144"/>
    <lineage>
        <taxon>Eukaryota</taxon>
        <taxon>Viridiplantae</taxon>
        <taxon>Streptophyta</taxon>
        <taxon>Chlorokybophyceae</taxon>
        <taxon>Chlorokybales</taxon>
        <taxon>Chlorokybaceae</taxon>
        <taxon>Chlorokybus</taxon>
    </lineage>
</organism>
<feature type="domain" description="Homing endonuclease LAGLIDADG" evidence="1">
    <location>
        <begin position="66"/>
        <end position="230"/>
    </location>
</feature>
<proteinExistence type="predicted"/>
<evidence type="ECO:0000313" key="2">
    <source>
        <dbReference type="EMBL" id="ABO15137.1"/>
    </source>
</evidence>
<sequence>MLNNSISYTYRKMHLRWTGRCTISNNIQSYFIPFTIHKQSKRRFYTKRLLAEQRIGPHNEDILSTLVASLLGEGSAEKRIHATRFHIHTESPNMEYIHWFHKFFAEKGYCSYEKVIPKTHIGKNGKIYYSYKFRSWSFSSLNWLYDLFYNKKKKRIPKTISEFLTPRALTIWLIHGGKISGNGVKISTESFSYQDIVILQTGLKKNYSLNSTIQRHKDKWIISFSLNQLPILSKIVKNYMIPSIYHKLNITNQHTTMRHL</sequence>
<dbReference type="InterPro" id="IPR027434">
    <property type="entry name" value="Homing_endonucl"/>
</dbReference>
<reference evidence="2" key="1">
    <citation type="journal article" date="2007" name="BMC Genomics">
        <title>An unexpectedly large and loosely packed mitochondrial genome in the charophycean green alga Chlorokybus atmophyticus.</title>
        <authorList>
            <person name="Turmel M."/>
            <person name="Otis C."/>
            <person name="Lemieux C."/>
        </authorList>
    </citation>
    <scope>NUCLEOTIDE SEQUENCE</scope>
    <source>
        <strain evidence="2">SAG 48.80</strain>
    </source>
</reference>
<keyword evidence="2" id="KW-0255">Endonuclease</keyword>
<dbReference type="Gene3D" id="3.10.28.10">
    <property type="entry name" value="Homing endonucleases"/>
    <property type="match status" value="2"/>
</dbReference>
<gene>
    <name evidence="2" type="primary">orf260</name>
</gene>
<dbReference type="GO" id="GO:0004519">
    <property type="term" value="F:endonuclease activity"/>
    <property type="evidence" value="ECO:0007669"/>
    <property type="project" value="UniProtKB-KW"/>
</dbReference>
<dbReference type="SUPFAM" id="SSF55608">
    <property type="entry name" value="Homing endonucleases"/>
    <property type="match status" value="1"/>
</dbReference>